<evidence type="ECO:0000259" key="2">
    <source>
        <dbReference type="Pfam" id="PF13193"/>
    </source>
</evidence>
<accession>A0ABS3QUD7</accession>
<evidence type="ECO:0000313" key="4">
    <source>
        <dbReference type="Proteomes" id="UP000666915"/>
    </source>
</evidence>
<proteinExistence type="predicted"/>
<dbReference type="RefSeq" id="WP_208265930.1">
    <property type="nucleotide sequence ID" value="NZ_BAAAGM010000026.1"/>
</dbReference>
<dbReference type="PANTHER" id="PTHR45527">
    <property type="entry name" value="NONRIBOSOMAL PEPTIDE SYNTHETASE"/>
    <property type="match status" value="1"/>
</dbReference>
<sequence>MPQRTLHSRFADSAARHPDAVALELAGDRFTYRELDELAGRVAGRIAARCGGAPRAVGLHASRTLAAYAGYLAIQRLGAVTVPLNPSFPAERNERVITAGRVEAVVSQDPGFAAAVPVIGLGPSFPGELAGERPAPAGPAGDTAYILFTSGSTGVPKGVPVGHDNLSAYLDHVVPRYGLGPGSRVSQTFDLTFDLSVFDLFASWASGAAVVVPRRGELMNPARFVTGRGITHWFSVPSLISVARRLGRLTPASMPDLRWSLFCGEQLTVSQARAWRDAAPNGVLENLYGPTELTLSCTQHRYTEGLTPLNGTVPIGDPYPGHDILVIGEDGAPAPAGELCVRGPQRFAGYLDPADNAGRFVAFEAGRATAWDGPGSPGPELWYRTGDLVRREAGGLVHLGRTDHQVKVQGYRVELGEIESVLRDQPGVQDAIVVAVSQGDGAMALHAVHTGERLGQEELKAALARRLPPHMMPRSLTHWETLPLNGNGKVDRRTIADSIAEDREH</sequence>
<protein>
    <submittedName>
        <fullName evidence="3">Amino acid adenylation domain-containing protein</fullName>
    </submittedName>
</protein>
<dbReference type="PROSITE" id="PS00455">
    <property type="entry name" value="AMP_BINDING"/>
    <property type="match status" value="1"/>
</dbReference>
<dbReference type="Gene3D" id="3.40.50.12780">
    <property type="entry name" value="N-terminal domain of ligase-like"/>
    <property type="match status" value="1"/>
</dbReference>
<dbReference type="InterPro" id="IPR020845">
    <property type="entry name" value="AMP-binding_CS"/>
</dbReference>
<name>A0ABS3QUD7_9ACTN</name>
<dbReference type="EMBL" id="JAGEOK010000005">
    <property type="protein sequence ID" value="MBO2437595.1"/>
    <property type="molecule type" value="Genomic_DNA"/>
</dbReference>
<gene>
    <name evidence="3" type="ORF">J4557_08705</name>
</gene>
<keyword evidence="4" id="KW-1185">Reference proteome</keyword>
<dbReference type="InterPro" id="IPR045851">
    <property type="entry name" value="AMP-bd_C_sf"/>
</dbReference>
<comment type="caution">
    <text evidence="3">The sequence shown here is derived from an EMBL/GenBank/DDBJ whole genome shotgun (WGS) entry which is preliminary data.</text>
</comment>
<dbReference type="PANTHER" id="PTHR45527:SF1">
    <property type="entry name" value="FATTY ACID SYNTHASE"/>
    <property type="match status" value="1"/>
</dbReference>
<feature type="domain" description="AMP-dependent synthetase/ligase" evidence="1">
    <location>
        <begin position="10"/>
        <end position="351"/>
    </location>
</feature>
<evidence type="ECO:0000313" key="3">
    <source>
        <dbReference type="EMBL" id="MBO2437595.1"/>
    </source>
</evidence>
<dbReference type="NCBIfam" id="TIGR01733">
    <property type="entry name" value="AA-adenyl-dom"/>
    <property type="match status" value="1"/>
</dbReference>
<dbReference type="InterPro" id="IPR042099">
    <property type="entry name" value="ANL_N_sf"/>
</dbReference>
<dbReference type="InterPro" id="IPR025110">
    <property type="entry name" value="AMP-bd_C"/>
</dbReference>
<dbReference type="InterPro" id="IPR010071">
    <property type="entry name" value="AA_adenyl_dom"/>
</dbReference>
<dbReference type="Pfam" id="PF00501">
    <property type="entry name" value="AMP-binding"/>
    <property type="match status" value="1"/>
</dbReference>
<reference evidence="3 4" key="1">
    <citation type="submission" date="2021-03" db="EMBL/GenBank/DDBJ databases">
        <authorList>
            <person name="Kanchanasin P."/>
            <person name="Saeng-In P."/>
            <person name="Phongsopitanun W."/>
            <person name="Yuki M."/>
            <person name="Kudo T."/>
            <person name="Ohkuma M."/>
            <person name="Tanasupawat S."/>
        </authorList>
    </citation>
    <scope>NUCLEOTIDE SEQUENCE [LARGE SCALE GENOMIC DNA]</scope>
    <source>
        <strain evidence="3 4">L46</strain>
    </source>
</reference>
<dbReference type="Proteomes" id="UP000666915">
    <property type="component" value="Unassembled WGS sequence"/>
</dbReference>
<feature type="domain" description="AMP-binding enzyme C-terminal" evidence="2">
    <location>
        <begin position="417"/>
        <end position="489"/>
    </location>
</feature>
<dbReference type="Pfam" id="PF13193">
    <property type="entry name" value="AMP-binding_C"/>
    <property type="match status" value="1"/>
</dbReference>
<organism evidence="3 4">
    <name type="scientific">Actinomadura nitritigenes</name>
    <dbReference type="NCBI Taxonomy" id="134602"/>
    <lineage>
        <taxon>Bacteria</taxon>
        <taxon>Bacillati</taxon>
        <taxon>Actinomycetota</taxon>
        <taxon>Actinomycetes</taxon>
        <taxon>Streptosporangiales</taxon>
        <taxon>Thermomonosporaceae</taxon>
        <taxon>Actinomadura</taxon>
    </lineage>
</organism>
<dbReference type="Gene3D" id="3.30.300.30">
    <property type="match status" value="1"/>
</dbReference>
<dbReference type="InterPro" id="IPR000873">
    <property type="entry name" value="AMP-dep_synth/lig_dom"/>
</dbReference>
<evidence type="ECO:0000259" key="1">
    <source>
        <dbReference type="Pfam" id="PF00501"/>
    </source>
</evidence>
<dbReference type="SUPFAM" id="SSF56801">
    <property type="entry name" value="Acetyl-CoA synthetase-like"/>
    <property type="match status" value="1"/>
</dbReference>